<dbReference type="InterPro" id="IPR011146">
    <property type="entry name" value="HIT-like"/>
</dbReference>
<name>A0A6I6DKC1_9FIRM</name>
<evidence type="ECO:0000256" key="1">
    <source>
        <dbReference type="PIRSR" id="PIRSR601310-1"/>
    </source>
</evidence>
<reference evidence="6" key="1">
    <citation type="journal article" date="2019" name="Microbiology">
        <title>Complete Genome Sequence of an Uncultured Bacterium of the Candidate Phylum Bipolaricaulota.</title>
        <authorList>
            <person name="Kadnikov V.V."/>
            <person name="Mardanov A.V."/>
            <person name="Beletsky A.V."/>
            <person name="Frank Y.A."/>
            <person name="Karnachuk O.V."/>
            <person name="Ravin N.V."/>
        </authorList>
    </citation>
    <scope>NUCLEOTIDE SEQUENCE [LARGE SCALE GENOMIC DNA]</scope>
</reference>
<dbReference type="InterPro" id="IPR019808">
    <property type="entry name" value="Histidine_triad_CS"/>
</dbReference>
<dbReference type="PROSITE" id="PS51084">
    <property type="entry name" value="HIT_2"/>
    <property type="match status" value="1"/>
</dbReference>
<keyword evidence="6" id="KW-1185">Reference proteome</keyword>
<feature type="active site" description="Tele-AMP-histidine intermediate" evidence="1">
    <location>
        <position position="94"/>
    </location>
</feature>
<evidence type="ECO:0000313" key="6">
    <source>
        <dbReference type="Proteomes" id="UP000426444"/>
    </source>
</evidence>
<accession>A0A6I6DKC1</accession>
<dbReference type="Proteomes" id="UP000426444">
    <property type="component" value="Chromosome"/>
</dbReference>
<evidence type="ECO:0000256" key="2">
    <source>
        <dbReference type="PIRSR" id="PIRSR601310-3"/>
    </source>
</evidence>
<evidence type="ECO:0000256" key="3">
    <source>
        <dbReference type="PROSITE-ProRule" id="PRU00464"/>
    </source>
</evidence>
<dbReference type="AlphaFoldDB" id="A0A6I6DKC1"/>
<organism evidence="5 6">
    <name type="scientific">Candidatus Syntrophocurvum alkaliphilum</name>
    <dbReference type="NCBI Taxonomy" id="2293317"/>
    <lineage>
        <taxon>Bacteria</taxon>
        <taxon>Bacillati</taxon>
        <taxon>Bacillota</taxon>
        <taxon>Clostridia</taxon>
        <taxon>Eubacteriales</taxon>
        <taxon>Syntrophomonadaceae</taxon>
        <taxon>Candidatus Syntrophocurvum</taxon>
    </lineage>
</organism>
<dbReference type="SUPFAM" id="SSF54197">
    <property type="entry name" value="HIT-like"/>
    <property type="match status" value="1"/>
</dbReference>
<dbReference type="InterPro" id="IPR036265">
    <property type="entry name" value="HIT-like_sf"/>
</dbReference>
<keyword evidence="5" id="KW-0378">Hydrolase</keyword>
<dbReference type="Gene3D" id="3.30.428.10">
    <property type="entry name" value="HIT-like"/>
    <property type="match status" value="1"/>
</dbReference>
<dbReference type="EMBL" id="CP046457">
    <property type="protein sequence ID" value="QGT99771.1"/>
    <property type="molecule type" value="Genomic_DNA"/>
</dbReference>
<dbReference type="PANTHER" id="PTHR42997">
    <property type="entry name" value="HIT FAMILY HYDROLASE"/>
    <property type="match status" value="1"/>
</dbReference>
<dbReference type="PANTHER" id="PTHR42997:SF1">
    <property type="entry name" value="AP-4-A PHOSPHORYLASE"/>
    <property type="match status" value="1"/>
</dbReference>
<dbReference type="OrthoDB" id="9784774at2"/>
<sequence length="128" mass="14674">MIDKCIFCEIKEKVLENDLAFAIYDKYPVNPGHMLIIPKRHVADYFDTTIQERQAIDKLVMDCKNLLDEKYKPDAYNIGINCGEDAGQTIFHVHVHLIPRYKGDLDNPTGGVRGVIPEKRIYYCVLGC</sequence>
<feature type="domain" description="HIT" evidence="4">
    <location>
        <begin position="1"/>
        <end position="107"/>
    </location>
</feature>
<dbReference type="InterPro" id="IPR001310">
    <property type="entry name" value="Histidine_triad_HIT"/>
</dbReference>
<feature type="short sequence motif" description="Histidine triad motif" evidence="2 3">
    <location>
        <begin position="92"/>
        <end position="96"/>
    </location>
</feature>
<evidence type="ECO:0000313" key="5">
    <source>
        <dbReference type="EMBL" id="QGT99771.1"/>
    </source>
</evidence>
<dbReference type="PRINTS" id="PR00332">
    <property type="entry name" value="HISTRIAD"/>
</dbReference>
<proteinExistence type="predicted"/>
<gene>
    <name evidence="5" type="ORF">SYNTR_1178</name>
</gene>
<dbReference type="InterPro" id="IPR052908">
    <property type="entry name" value="AP-4-A_phosphorylase"/>
</dbReference>
<dbReference type="KEGG" id="salq:SYNTR_1178"/>
<evidence type="ECO:0000259" key="4">
    <source>
        <dbReference type="PROSITE" id="PS51084"/>
    </source>
</evidence>
<dbReference type="PROSITE" id="PS00892">
    <property type="entry name" value="HIT_1"/>
    <property type="match status" value="1"/>
</dbReference>
<dbReference type="GO" id="GO:0016787">
    <property type="term" value="F:hydrolase activity"/>
    <property type="evidence" value="ECO:0007669"/>
    <property type="project" value="UniProtKB-KW"/>
</dbReference>
<protein>
    <submittedName>
        <fullName evidence="5">HIT family hydrolase</fullName>
    </submittedName>
</protein>
<dbReference type="Pfam" id="PF01230">
    <property type="entry name" value="HIT"/>
    <property type="match status" value="1"/>
</dbReference>